<sequence>MRSSLFATVLLTASQASALVRSPKPAGPTNGQYIVDGQFSFTNRAIFNFAGATSLPSGLYRSTYSVGTHVYQAANAVVSGGYLNLKVPGGQTAQPYRSAEVVTVVNNIKYASVRTVAIFSGPAGVCNGIFYYKNDTQETDIEWLSDAASLSNGGTRKLWFTNQDADQNGIKTYNAVTPPSDATTAEHEYRLDWTPGLVRWFVDGVQIWNTTSDVPNSAGPWVFNNWSNGDNGWSAGPPATEANFKIKDIEIYYNTCSGSGC</sequence>
<evidence type="ECO:0000313" key="2">
    <source>
        <dbReference type="Proteomes" id="UP000805649"/>
    </source>
</evidence>
<proteinExistence type="predicted"/>
<gene>
    <name evidence="1" type="ORF">CTRU02_204176</name>
</gene>
<accession>A0ACC3ZB82</accession>
<comment type="caution">
    <text evidence="1">The sequence shown here is derived from an EMBL/GenBank/DDBJ whole genome shotgun (WGS) entry which is preliminary data.</text>
</comment>
<organism evidence="1 2">
    <name type="scientific">Colletotrichum truncatum</name>
    <name type="common">Anthracnose fungus</name>
    <name type="synonym">Colletotrichum capsici</name>
    <dbReference type="NCBI Taxonomy" id="5467"/>
    <lineage>
        <taxon>Eukaryota</taxon>
        <taxon>Fungi</taxon>
        <taxon>Dikarya</taxon>
        <taxon>Ascomycota</taxon>
        <taxon>Pezizomycotina</taxon>
        <taxon>Sordariomycetes</taxon>
        <taxon>Hypocreomycetidae</taxon>
        <taxon>Glomerellales</taxon>
        <taxon>Glomerellaceae</taxon>
        <taxon>Colletotrichum</taxon>
        <taxon>Colletotrichum truncatum species complex</taxon>
    </lineage>
</organism>
<evidence type="ECO:0000313" key="1">
    <source>
        <dbReference type="EMBL" id="KAL0941413.1"/>
    </source>
</evidence>
<name>A0ACC3ZB82_COLTU</name>
<reference evidence="1 2" key="1">
    <citation type="journal article" date="2020" name="Phytopathology">
        <title>Genome Sequence Resources of Colletotrichum truncatum, C. plurivorum, C. musicola, and C. sojae: Four Species Pathogenic to Soybean (Glycine max).</title>
        <authorList>
            <person name="Rogerio F."/>
            <person name="Boufleur T.R."/>
            <person name="Ciampi-Guillardi M."/>
            <person name="Sukno S.A."/>
            <person name="Thon M.R."/>
            <person name="Massola Junior N.S."/>
            <person name="Baroncelli R."/>
        </authorList>
    </citation>
    <scope>NUCLEOTIDE SEQUENCE [LARGE SCALE GENOMIC DNA]</scope>
    <source>
        <strain evidence="1 2">CMES1059</strain>
    </source>
</reference>
<dbReference type="EMBL" id="VUJX02000002">
    <property type="protein sequence ID" value="KAL0941413.1"/>
    <property type="molecule type" value="Genomic_DNA"/>
</dbReference>
<keyword evidence="1" id="KW-0378">Hydrolase</keyword>
<keyword evidence="2" id="KW-1185">Reference proteome</keyword>
<protein>
    <submittedName>
        <fullName evidence="1">Glycoside hydrolase family 16 protein</fullName>
    </submittedName>
</protein>
<dbReference type="Proteomes" id="UP000805649">
    <property type="component" value="Unassembled WGS sequence"/>
</dbReference>